<dbReference type="CDD" id="cd16015">
    <property type="entry name" value="LTA_synthase"/>
    <property type="match status" value="1"/>
</dbReference>
<sequence>MLKFSFLLAIPLFLKCLYVDSFIFHYTSTRLLGFGQVLANDAGFYCALLLLFYISLLPQTNRLLTALLRFSGFVLFGIYIIDYIVIINFNTHLTLGDVIKYADYSYKYIQQIYILNNVNISLIVALILAAPVALSLSKYKINNLRYQKLPVFIIAALPLASSFSDTHKYAHSWIYKNVIDYNLTILSESSSYSDNFLKSFSFNEESHCLTKDAKNKNIIILMVESLSAYQSHYFSGINDWTPNLDLIAGQNQAFTNFYANGFITEDGEIALLTGLHPIYPPSTYTDDGGTSFHSFYDIKESLPNILKKYGYQTEFLTTADLEFGNTGNWTQSIGFDYIEGHERPEYNQWERFHFQAAPDEALYIRALDRIKQNSAHNFFIFIKTVSSHHPYINPENKHKSESETIMYTDKQIGRFYRQLQAGGFFNNGILVIVGDHHSMTPLKKAEFDLFGQFKAAAKIPMVIADGGKKAVENHQFQQIDIFNSLHGLVSGKQCFSEWNGVLLGEQNIPPKYIAHRRGDNRDIISVFTENKDYLIKLDGDNTQLIGNGPEDQSAQNTLVNKINALRIRRQAQ</sequence>
<dbReference type="InterPro" id="IPR017850">
    <property type="entry name" value="Alkaline_phosphatase_core_sf"/>
</dbReference>
<name>A0A2S6GNZ0_9GAMM</name>
<dbReference type="InterPro" id="IPR050448">
    <property type="entry name" value="OpgB/LTA_synthase_biosynth"/>
</dbReference>
<evidence type="ECO:0000256" key="5">
    <source>
        <dbReference type="ARBA" id="ARBA00023136"/>
    </source>
</evidence>
<feature type="domain" description="Sulfatase N-terminal" evidence="7">
    <location>
        <begin position="216"/>
        <end position="488"/>
    </location>
</feature>
<dbReference type="OrthoDB" id="9760224at2"/>
<keyword evidence="8" id="KW-0808">Transferase</keyword>
<dbReference type="EMBL" id="PTIY01000015">
    <property type="protein sequence ID" value="PPK66927.1"/>
    <property type="molecule type" value="Genomic_DNA"/>
</dbReference>
<feature type="transmembrane region" description="Helical" evidence="6">
    <location>
        <begin position="31"/>
        <end position="54"/>
    </location>
</feature>
<dbReference type="Proteomes" id="UP000238071">
    <property type="component" value="Unassembled WGS sequence"/>
</dbReference>
<feature type="transmembrane region" description="Helical" evidence="6">
    <location>
        <begin position="109"/>
        <end position="134"/>
    </location>
</feature>
<feature type="transmembrane region" description="Helical" evidence="6">
    <location>
        <begin position="66"/>
        <end position="89"/>
    </location>
</feature>
<comment type="caution">
    <text evidence="8">The sequence shown here is derived from an EMBL/GenBank/DDBJ whole genome shotgun (WGS) entry which is preliminary data.</text>
</comment>
<keyword evidence="3 6" id="KW-0812">Transmembrane</keyword>
<dbReference type="InterPro" id="IPR000917">
    <property type="entry name" value="Sulfatase_N"/>
</dbReference>
<evidence type="ECO:0000256" key="4">
    <source>
        <dbReference type="ARBA" id="ARBA00022989"/>
    </source>
</evidence>
<keyword evidence="9" id="KW-1185">Reference proteome</keyword>
<dbReference type="Pfam" id="PF00884">
    <property type="entry name" value="Sulfatase"/>
    <property type="match status" value="1"/>
</dbReference>
<dbReference type="RefSeq" id="WP_104424906.1">
    <property type="nucleotide sequence ID" value="NZ_PTIY01000015.1"/>
</dbReference>
<protein>
    <submittedName>
        <fullName evidence="8">Phosphoglycerol transferase MdoB-like AlkP superfamily enzyme</fullName>
    </submittedName>
</protein>
<keyword evidence="2" id="KW-1003">Cell membrane</keyword>
<gene>
    <name evidence="8" type="ORF">B0F88_11516</name>
</gene>
<dbReference type="GO" id="GO:0005886">
    <property type="term" value="C:plasma membrane"/>
    <property type="evidence" value="ECO:0007669"/>
    <property type="project" value="UniProtKB-SubCell"/>
</dbReference>
<accession>A0A2S6GNZ0</accession>
<proteinExistence type="predicted"/>
<keyword evidence="4 6" id="KW-1133">Transmembrane helix</keyword>
<dbReference type="Gene3D" id="3.40.720.10">
    <property type="entry name" value="Alkaline Phosphatase, subunit A"/>
    <property type="match status" value="1"/>
</dbReference>
<dbReference type="GO" id="GO:0016740">
    <property type="term" value="F:transferase activity"/>
    <property type="evidence" value="ECO:0007669"/>
    <property type="project" value="UniProtKB-KW"/>
</dbReference>
<evidence type="ECO:0000256" key="1">
    <source>
        <dbReference type="ARBA" id="ARBA00004651"/>
    </source>
</evidence>
<evidence type="ECO:0000256" key="6">
    <source>
        <dbReference type="SAM" id="Phobius"/>
    </source>
</evidence>
<organism evidence="8 9">
    <name type="scientific">Methylobacter tundripaludum</name>
    <dbReference type="NCBI Taxonomy" id="173365"/>
    <lineage>
        <taxon>Bacteria</taxon>
        <taxon>Pseudomonadati</taxon>
        <taxon>Pseudomonadota</taxon>
        <taxon>Gammaproteobacteria</taxon>
        <taxon>Methylococcales</taxon>
        <taxon>Methylococcaceae</taxon>
        <taxon>Methylobacter</taxon>
    </lineage>
</organism>
<evidence type="ECO:0000313" key="8">
    <source>
        <dbReference type="EMBL" id="PPK66927.1"/>
    </source>
</evidence>
<dbReference type="AlphaFoldDB" id="A0A2S6GNZ0"/>
<dbReference type="PANTHER" id="PTHR47371:SF3">
    <property type="entry name" value="PHOSPHOGLYCEROL TRANSFERASE I"/>
    <property type="match status" value="1"/>
</dbReference>
<evidence type="ECO:0000256" key="2">
    <source>
        <dbReference type="ARBA" id="ARBA00022475"/>
    </source>
</evidence>
<dbReference type="SUPFAM" id="SSF53649">
    <property type="entry name" value="Alkaline phosphatase-like"/>
    <property type="match status" value="1"/>
</dbReference>
<dbReference type="PANTHER" id="PTHR47371">
    <property type="entry name" value="LIPOTEICHOIC ACID SYNTHASE"/>
    <property type="match status" value="1"/>
</dbReference>
<evidence type="ECO:0000313" key="9">
    <source>
        <dbReference type="Proteomes" id="UP000238071"/>
    </source>
</evidence>
<evidence type="ECO:0000256" key="3">
    <source>
        <dbReference type="ARBA" id="ARBA00022692"/>
    </source>
</evidence>
<comment type="subcellular location">
    <subcellularLocation>
        <location evidence="1">Cell membrane</location>
        <topology evidence="1">Multi-pass membrane protein</topology>
    </subcellularLocation>
</comment>
<reference evidence="8 9" key="1">
    <citation type="submission" date="2018-02" db="EMBL/GenBank/DDBJ databases">
        <title>Subsurface microbial communities from deep shales in Ohio and West Virginia, USA.</title>
        <authorList>
            <person name="Wrighton K."/>
        </authorList>
    </citation>
    <scope>NUCLEOTIDE SEQUENCE [LARGE SCALE GENOMIC DNA]</scope>
    <source>
        <strain evidence="8 9">OWC-G53F</strain>
    </source>
</reference>
<keyword evidence="5 6" id="KW-0472">Membrane</keyword>
<evidence type="ECO:0000259" key="7">
    <source>
        <dbReference type="Pfam" id="PF00884"/>
    </source>
</evidence>